<dbReference type="InterPro" id="IPR037644">
    <property type="entry name" value="MN1"/>
</dbReference>
<name>A0A3B4ZQ83_9TELE</name>
<feature type="region of interest" description="Disordered" evidence="1">
    <location>
        <begin position="469"/>
        <end position="498"/>
    </location>
</feature>
<feature type="region of interest" description="Disordered" evidence="1">
    <location>
        <begin position="1004"/>
        <end position="1035"/>
    </location>
</feature>
<feature type="compositionally biased region" description="Low complexity" evidence="1">
    <location>
        <begin position="169"/>
        <end position="181"/>
    </location>
</feature>
<dbReference type="PANTHER" id="PTHR15821:SF0">
    <property type="entry name" value="TRANSCRIPTIONAL ACTIVATOR MN1"/>
    <property type="match status" value="1"/>
</dbReference>
<dbReference type="GO" id="GO:0006355">
    <property type="term" value="P:regulation of DNA-templated transcription"/>
    <property type="evidence" value="ECO:0007669"/>
    <property type="project" value="InterPro"/>
</dbReference>
<feature type="compositionally biased region" description="Polar residues" evidence="1">
    <location>
        <begin position="804"/>
        <end position="820"/>
    </location>
</feature>
<feature type="compositionally biased region" description="Basic and acidic residues" evidence="1">
    <location>
        <begin position="1015"/>
        <end position="1035"/>
    </location>
</feature>
<feature type="region of interest" description="Disordered" evidence="1">
    <location>
        <begin position="309"/>
        <end position="328"/>
    </location>
</feature>
<accession>A0A3B4ZQ83</accession>
<feature type="compositionally biased region" description="Polar residues" evidence="1">
    <location>
        <begin position="622"/>
        <end position="643"/>
    </location>
</feature>
<feature type="compositionally biased region" description="Polar residues" evidence="1">
    <location>
        <begin position="554"/>
        <end position="576"/>
    </location>
</feature>
<feature type="region of interest" description="Disordered" evidence="1">
    <location>
        <begin position="553"/>
        <end position="643"/>
    </location>
</feature>
<dbReference type="AlphaFoldDB" id="A0A3B4ZQ83"/>
<organism evidence="2">
    <name type="scientific">Stegastes partitus</name>
    <name type="common">bicolor damselfish</name>
    <dbReference type="NCBI Taxonomy" id="144197"/>
    <lineage>
        <taxon>Eukaryota</taxon>
        <taxon>Metazoa</taxon>
        <taxon>Chordata</taxon>
        <taxon>Craniata</taxon>
        <taxon>Vertebrata</taxon>
        <taxon>Euteleostomi</taxon>
        <taxon>Actinopterygii</taxon>
        <taxon>Neopterygii</taxon>
        <taxon>Teleostei</taxon>
        <taxon>Neoteleostei</taxon>
        <taxon>Acanthomorphata</taxon>
        <taxon>Ovalentaria</taxon>
        <taxon>Pomacentridae</taxon>
        <taxon>Stegastes</taxon>
    </lineage>
</organism>
<feature type="compositionally biased region" description="Polar residues" evidence="1">
    <location>
        <begin position="729"/>
        <end position="769"/>
    </location>
</feature>
<evidence type="ECO:0000313" key="2">
    <source>
        <dbReference type="Ensembl" id="ENSSPAP00000003897.1"/>
    </source>
</evidence>
<protein>
    <submittedName>
        <fullName evidence="2">Meningioma 1b</fullName>
    </submittedName>
</protein>
<proteinExistence type="predicted"/>
<dbReference type="GeneTree" id="ENSGT00390000001777"/>
<feature type="region of interest" description="Disordered" evidence="1">
    <location>
        <begin position="98"/>
        <end position="190"/>
    </location>
</feature>
<feature type="region of interest" description="Disordered" evidence="1">
    <location>
        <begin position="1"/>
        <end position="28"/>
    </location>
</feature>
<evidence type="ECO:0000256" key="1">
    <source>
        <dbReference type="SAM" id="MobiDB-lite"/>
    </source>
</evidence>
<dbReference type="Ensembl" id="ENSSPAT00000003980.1">
    <property type="protein sequence ID" value="ENSSPAP00000003897.1"/>
    <property type="gene ID" value="ENSSPAG00000003012.1"/>
</dbReference>
<feature type="region of interest" description="Disordered" evidence="1">
    <location>
        <begin position="699"/>
        <end position="988"/>
    </location>
</feature>
<sequence length="1035" mass="109856">MGSHYKSPGFHAGGPPGAVEPGMGPLSEPQMLGLNMNMNGEQYGGFHPRGHSDMHAGGGLQHHQPHPHQHHPHFSGNFGGPEPGSSCLHGGRLMGYNNNGMGPQQGFGEGFDPLAEGQAGDGFPQQQQQQQRPGNMPDFQHHGPPAGNHAVPAPCLPLDQSPNRAASFHGLPSSSSSSSESHGLEPRRMPNQGAVEGLEYNFPSEPPSGHFDVPVFSPSESESQLPHFGPGRPVPGGNFPGNPGMPRTPGMQGISKGHQPPPQPQQPQHGVFFERFGNGRKVPVGMEPGVNARHPLMQQQQQAGLIARQNSCPPGLPRPPQAEPGSTNPNILDGGVMMPGQHNQFEYPIHRLENRGLHPYGDPMFNMQQPAPPPSQQPPNQRLQHFDSPYMNMAKRPRFDFPNAHGSEGWCGSMDNHLSPSAYPGLPGEFTPPVNEGFAPGPLQHPGPEQQSLQQRQNAAMMIKQMASRNQQQRMRQPSLQQLGHHGDVPPGPMAHGGPVGNMPQPNFDRENGGRMPNIDGQNPHVTQENSWFQGSHPPGEMMSRRMGDGHVQTLHSPGMHSQFSGNMGNLSQMQSPGAGAGHPNAPAERRPADFPAPPMGAQPTFPYGGANRQGPAHSAPQGVSTSPGSYPPQSEFPSGQRSSVSKLGALSLGNFSKTSTKDSVFGQSCLAALSTACQNMIASLGAPNLNVTFNKKNQNEGKRKLSQTEQDINSSTSNGTGSAGPEYFQSSTSQNSQMPGTGNSNSKPASQSQTVQGEASALSPNYNMDATPCSEGKATTGSGRGRGRRKRDSGHVSPGIFFSSDNGNPVVSPGQQTPSAGVGERGGGTPHEKHLQSPSWGKGGDLMLGDQADLMSSLDSGIQSVAAKSDSSSPRVDFPDDVSTHYGNEDEPNRSPMITGASGVSHPGTPGVEQVRTPSSTSGQEEIHPLEILQAQIQLQRQQFSISEDQPLAMKNGKKNGDCPSQNGDNELASCSPDAGKGSMGTIDLDTLMAEQHATWYVPSDKAMMDGSEDDKAMGPWEKNKSQNNSKEGK</sequence>
<feature type="compositionally biased region" description="Low complexity" evidence="1">
    <location>
        <begin position="933"/>
        <end position="944"/>
    </location>
</feature>
<dbReference type="PANTHER" id="PTHR15821">
    <property type="entry name" value="PROTEIN MN1"/>
    <property type="match status" value="1"/>
</dbReference>
<feature type="compositionally biased region" description="Basic residues" evidence="1">
    <location>
        <begin position="63"/>
        <end position="73"/>
    </location>
</feature>
<dbReference type="STRING" id="144197.ENSSPAP00000003897"/>
<feature type="region of interest" description="Disordered" evidence="1">
    <location>
        <begin position="49"/>
        <end position="86"/>
    </location>
</feature>
<reference evidence="2" key="1">
    <citation type="submission" date="2023-09" db="UniProtKB">
        <authorList>
            <consortium name="Ensembl"/>
        </authorList>
    </citation>
    <scope>IDENTIFICATION</scope>
</reference>
<feature type="region of interest" description="Disordered" evidence="1">
    <location>
        <begin position="363"/>
        <end position="384"/>
    </location>
</feature>
<feature type="compositionally biased region" description="Low complexity" evidence="1">
    <location>
        <begin position="471"/>
        <end position="483"/>
    </location>
</feature>
<gene>
    <name evidence="2" type="primary">MN1</name>
</gene>